<reference evidence="2 3" key="2">
    <citation type="submission" date="2018-11" db="EMBL/GenBank/DDBJ databases">
        <authorList>
            <consortium name="Pathogen Informatics"/>
        </authorList>
    </citation>
    <scope>NUCLEOTIDE SEQUENCE [LARGE SCALE GENOMIC DNA]</scope>
</reference>
<feature type="compositionally biased region" description="Basic and acidic residues" evidence="1">
    <location>
        <begin position="439"/>
        <end position="460"/>
    </location>
</feature>
<dbReference type="OrthoDB" id="6270660at2759"/>
<dbReference type="EMBL" id="UYWX01001557">
    <property type="protein sequence ID" value="VDM21261.1"/>
    <property type="molecule type" value="Genomic_DNA"/>
</dbReference>
<sequence>MDNSDTSSREGSENISPLVEDLSEDLPNGDWPANSDHLISQLDEKVNDSYGCQNNELTLCKAENSIMDVGTVDKAWESAVTSSACKSCLENFALNNPKECDLTNSISESQEASKQDVRPLITDTQPSKDILHQQTEDGPQLTSVLERVSGTEEAIEGSHRLEEAKPTVASSESCKSQESDSNVTGQEDDAFLVKDGTYGKDVPLITVEETDPQNKQELECNHTQSYEFGTNEKIKCQQVRVERELNLEEFVNPKEATLHEDGKLTEEMSNAIMEELSLAEVSTHKVCAQTHETANSVPPVSIEFCKSEAFESAQAKTIHHVNELRAAVAHDVPVEFSNFQPSNNEFTTNKRDQVLVKESELNMVQPIEMTELIPRLESNKGEFVKVSAAPIVTSYKPETKHVGAENLISSENLPPHLRTKNLNGFSDDKENKIPPCAEKNSHDASRTNKKDCANAKKELNPPEEELDFDTKYAILVGKILPGHEIYYMPSTNSNRKQVTFRRGGTLDQQQLVSGSAPLWDAAFNIMSFKSATLEAPSRTRHRLQPKPAVNDDHLFPDSVTPSKVEKALIEDDTGTSNEEGNRYDVPFMDDDAFLPKRYRSVVMVEDDSSSESDYSDERRILLGTEHLAEMDETSSHIGKCI</sequence>
<evidence type="ECO:0000313" key="2">
    <source>
        <dbReference type="EMBL" id="VDM21261.1"/>
    </source>
</evidence>
<dbReference type="AlphaFoldDB" id="A0A0R3WQ02"/>
<protein>
    <submittedName>
        <fullName evidence="4">BRCT domain-containing protein</fullName>
    </submittedName>
</protein>
<evidence type="ECO:0000313" key="3">
    <source>
        <dbReference type="Proteomes" id="UP000274429"/>
    </source>
</evidence>
<proteinExistence type="predicted"/>
<keyword evidence="3" id="KW-1185">Reference proteome</keyword>
<organism evidence="4">
    <name type="scientific">Hydatigena taeniaeformis</name>
    <name type="common">Feline tapeworm</name>
    <name type="synonym">Taenia taeniaeformis</name>
    <dbReference type="NCBI Taxonomy" id="6205"/>
    <lineage>
        <taxon>Eukaryota</taxon>
        <taxon>Metazoa</taxon>
        <taxon>Spiralia</taxon>
        <taxon>Lophotrochozoa</taxon>
        <taxon>Platyhelminthes</taxon>
        <taxon>Cestoda</taxon>
        <taxon>Eucestoda</taxon>
        <taxon>Cyclophyllidea</taxon>
        <taxon>Taeniidae</taxon>
        <taxon>Hydatigera</taxon>
    </lineage>
</organism>
<gene>
    <name evidence="2" type="ORF">TTAC_LOCUS2827</name>
</gene>
<dbReference type="WBParaSite" id="TTAC_0000284201-mRNA-1">
    <property type="protein sequence ID" value="TTAC_0000284201-mRNA-1"/>
    <property type="gene ID" value="TTAC_0000284201"/>
</dbReference>
<dbReference type="Proteomes" id="UP000274429">
    <property type="component" value="Unassembled WGS sequence"/>
</dbReference>
<feature type="region of interest" description="Disordered" evidence="1">
    <location>
        <begin position="537"/>
        <end position="557"/>
    </location>
</feature>
<evidence type="ECO:0000256" key="1">
    <source>
        <dbReference type="SAM" id="MobiDB-lite"/>
    </source>
</evidence>
<feature type="region of interest" description="Disordered" evidence="1">
    <location>
        <begin position="406"/>
        <end position="463"/>
    </location>
</feature>
<evidence type="ECO:0000313" key="4">
    <source>
        <dbReference type="WBParaSite" id="TTAC_0000284201-mRNA-1"/>
    </source>
</evidence>
<feature type="compositionally biased region" description="Low complexity" evidence="1">
    <location>
        <begin position="170"/>
        <end position="181"/>
    </location>
</feature>
<accession>A0A0R3WQ02</accession>
<feature type="compositionally biased region" description="Basic and acidic residues" evidence="1">
    <location>
        <begin position="156"/>
        <end position="165"/>
    </location>
</feature>
<feature type="region of interest" description="Disordered" evidence="1">
    <location>
        <begin position="149"/>
        <end position="187"/>
    </location>
</feature>
<reference evidence="4" key="1">
    <citation type="submission" date="2017-02" db="UniProtKB">
        <authorList>
            <consortium name="WormBaseParasite"/>
        </authorList>
    </citation>
    <scope>IDENTIFICATION</scope>
</reference>
<feature type="region of interest" description="Disordered" evidence="1">
    <location>
        <begin position="1"/>
        <end position="35"/>
    </location>
</feature>
<name>A0A0R3WQ02_HYDTA</name>